<protein>
    <submittedName>
        <fullName evidence="1">Uncharacterized protein</fullName>
    </submittedName>
</protein>
<evidence type="ECO:0000313" key="1">
    <source>
        <dbReference type="EMBL" id="KKL85051.1"/>
    </source>
</evidence>
<dbReference type="AlphaFoldDB" id="A0A0F9G3K2"/>
<name>A0A0F9G3K2_9ZZZZ</name>
<gene>
    <name evidence="1" type="ORF">LCGC14_1958620</name>
</gene>
<proteinExistence type="predicted"/>
<comment type="caution">
    <text evidence="1">The sequence shown here is derived from an EMBL/GenBank/DDBJ whole genome shotgun (WGS) entry which is preliminary data.</text>
</comment>
<reference evidence="1" key="1">
    <citation type="journal article" date="2015" name="Nature">
        <title>Complex archaea that bridge the gap between prokaryotes and eukaryotes.</title>
        <authorList>
            <person name="Spang A."/>
            <person name="Saw J.H."/>
            <person name="Jorgensen S.L."/>
            <person name="Zaremba-Niedzwiedzka K."/>
            <person name="Martijn J."/>
            <person name="Lind A.E."/>
            <person name="van Eijk R."/>
            <person name="Schleper C."/>
            <person name="Guy L."/>
            <person name="Ettema T.J."/>
        </authorList>
    </citation>
    <scope>NUCLEOTIDE SEQUENCE</scope>
</reference>
<sequence length="61" mass="6791">ARIFGVPVSWFFEGADKPNADAQEFHSERNVLELCRHFTTCPPKVRKGYLALVKATAEAGI</sequence>
<feature type="non-terminal residue" evidence="1">
    <location>
        <position position="1"/>
    </location>
</feature>
<dbReference type="EMBL" id="LAZR01021515">
    <property type="protein sequence ID" value="KKL85051.1"/>
    <property type="molecule type" value="Genomic_DNA"/>
</dbReference>
<accession>A0A0F9G3K2</accession>
<organism evidence="1">
    <name type="scientific">marine sediment metagenome</name>
    <dbReference type="NCBI Taxonomy" id="412755"/>
    <lineage>
        <taxon>unclassified sequences</taxon>
        <taxon>metagenomes</taxon>
        <taxon>ecological metagenomes</taxon>
    </lineage>
</organism>